<gene>
    <name evidence="1" type="ORF">PanWU01x14_021110</name>
</gene>
<dbReference type="OrthoDB" id="10376944at2759"/>
<accession>A0A2P5DXX1</accession>
<comment type="caution">
    <text evidence="1">The sequence shown here is derived from an EMBL/GenBank/DDBJ whole genome shotgun (WGS) entry which is preliminary data.</text>
</comment>
<sequence length="79" mass="8695">MEVVLSIPSNVPQIGPRLWFDKNPNLIISAQQSILSLHRLDSSPFTFGATQDSEGPKTVGRKNIKKIARNKYKVNGSGC</sequence>
<protein>
    <submittedName>
        <fullName evidence="1">Uncharacterized protein</fullName>
    </submittedName>
</protein>
<dbReference type="EMBL" id="JXTB01000010">
    <property type="protein sequence ID" value="PON78129.1"/>
    <property type="molecule type" value="Genomic_DNA"/>
</dbReference>
<dbReference type="AlphaFoldDB" id="A0A2P5DXX1"/>
<dbReference type="Proteomes" id="UP000237105">
    <property type="component" value="Unassembled WGS sequence"/>
</dbReference>
<keyword evidence="2" id="KW-1185">Reference proteome</keyword>
<evidence type="ECO:0000313" key="2">
    <source>
        <dbReference type="Proteomes" id="UP000237105"/>
    </source>
</evidence>
<name>A0A2P5DXX1_PARAD</name>
<organism evidence="1 2">
    <name type="scientific">Parasponia andersonii</name>
    <name type="common">Sponia andersonii</name>
    <dbReference type="NCBI Taxonomy" id="3476"/>
    <lineage>
        <taxon>Eukaryota</taxon>
        <taxon>Viridiplantae</taxon>
        <taxon>Streptophyta</taxon>
        <taxon>Embryophyta</taxon>
        <taxon>Tracheophyta</taxon>
        <taxon>Spermatophyta</taxon>
        <taxon>Magnoliopsida</taxon>
        <taxon>eudicotyledons</taxon>
        <taxon>Gunneridae</taxon>
        <taxon>Pentapetalae</taxon>
        <taxon>rosids</taxon>
        <taxon>fabids</taxon>
        <taxon>Rosales</taxon>
        <taxon>Cannabaceae</taxon>
        <taxon>Parasponia</taxon>
    </lineage>
</organism>
<reference evidence="2" key="1">
    <citation type="submission" date="2016-06" db="EMBL/GenBank/DDBJ databases">
        <title>Parallel loss of symbiosis genes in relatives of nitrogen-fixing non-legume Parasponia.</title>
        <authorList>
            <person name="Van Velzen R."/>
            <person name="Holmer R."/>
            <person name="Bu F."/>
            <person name="Rutten L."/>
            <person name="Van Zeijl A."/>
            <person name="Liu W."/>
            <person name="Santuari L."/>
            <person name="Cao Q."/>
            <person name="Sharma T."/>
            <person name="Shen D."/>
            <person name="Roswanjaya Y."/>
            <person name="Wardhani T."/>
            <person name="Kalhor M.S."/>
            <person name="Jansen J."/>
            <person name="Van den Hoogen J."/>
            <person name="Gungor B."/>
            <person name="Hartog M."/>
            <person name="Hontelez J."/>
            <person name="Verver J."/>
            <person name="Yang W.-C."/>
            <person name="Schijlen E."/>
            <person name="Repin R."/>
            <person name="Schilthuizen M."/>
            <person name="Schranz E."/>
            <person name="Heidstra R."/>
            <person name="Miyata K."/>
            <person name="Fedorova E."/>
            <person name="Kohlen W."/>
            <person name="Bisseling T."/>
            <person name="Smit S."/>
            <person name="Geurts R."/>
        </authorList>
    </citation>
    <scope>NUCLEOTIDE SEQUENCE [LARGE SCALE GENOMIC DNA]</scope>
    <source>
        <strain evidence="2">cv. WU1-14</strain>
    </source>
</reference>
<evidence type="ECO:0000313" key="1">
    <source>
        <dbReference type="EMBL" id="PON78129.1"/>
    </source>
</evidence>
<proteinExistence type="predicted"/>